<reference evidence="3" key="1">
    <citation type="journal article" date="2019" name="Int. J. Syst. Evol. Microbiol.">
        <title>The Global Catalogue of Microorganisms (GCM) 10K type strain sequencing project: providing services to taxonomists for standard genome sequencing and annotation.</title>
        <authorList>
            <consortium name="The Broad Institute Genomics Platform"/>
            <consortium name="The Broad Institute Genome Sequencing Center for Infectious Disease"/>
            <person name="Wu L."/>
            <person name="Ma J."/>
        </authorList>
    </citation>
    <scope>NUCLEOTIDE SEQUENCE [LARGE SCALE GENOMIC DNA]</scope>
    <source>
        <strain evidence="3">2902at01</strain>
    </source>
</reference>
<sequence>MDGLRPDVERCASDPSYPPSDRVAELHRKPAPLAASIRDIVATAPHRRPQGFVAFNNYV</sequence>
<name>A0ABV8KJE8_9ACTN</name>
<protein>
    <submittedName>
        <fullName evidence="2">Uncharacterized protein</fullName>
    </submittedName>
</protein>
<feature type="region of interest" description="Disordered" evidence="1">
    <location>
        <begin position="1"/>
        <end position="23"/>
    </location>
</feature>
<gene>
    <name evidence="2" type="ORF">ACFOX0_09420</name>
</gene>
<feature type="compositionally biased region" description="Basic and acidic residues" evidence="1">
    <location>
        <begin position="1"/>
        <end position="12"/>
    </location>
</feature>
<accession>A0ABV8KJE8</accession>
<dbReference type="Proteomes" id="UP001595868">
    <property type="component" value="Unassembled WGS sequence"/>
</dbReference>
<proteinExistence type="predicted"/>
<keyword evidence="3" id="KW-1185">Reference proteome</keyword>
<evidence type="ECO:0000313" key="2">
    <source>
        <dbReference type="EMBL" id="MFC4106156.1"/>
    </source>
</evidence>
<evidence type="ECO:0000256" key="1">
    <source>
        <dbReference type="SAM" id="MobiDB-lite"/>
    </source>
</evidence>
<dbReference type="EMBL" id="JBHSBN010000005">
    <property type="protein sequence ID" value="MFC4106156.1"/>
    <property type="molecule type" value="Genomic_DNA"/>
</dbReference>
<dbReference type="RefSeq" id="WP_377543663.1">
    <property type="nucleotide sequence ID" value="NZ_JBHSBN010000005.1"/>
</dbReference>
<evidence type="ECO:0000313" key="3">
    <source>
        <dbReference type="Proteomes" id="UP001595868"/>
    </source>
</evidence>
<organism evidence="2 3">
    <name type="scientific">Micromonospora zhanjiangensis</name>
    <dbReference type="NCBI Taxonomy" id="1522057"/>
    <lineage>
        <taxon>Bacteria</taxon>
        <taxon>Bacillati</taxon>
        <taxon>Actinomycetota</taxon>
        <taxon>Actinomycetes</taxon>
        <taxon>Micromonosporales</taxon>
        <taxon>Micromonosporaceae</taxon>
        <taxon>Micromonospora</taxon>
    </lineage>
</organism>
<comment type="caution">
    <text evidence="2">The sequence shown here is derived from an EMBL/GenBank/DDBJ whole genome shotgun (WGS) entry which is preliminary data.</text>
</comment>